<accession>A0A9P7JGV7</accession>
<feature type="domain" description="DUF6830" evidence="1">
    <location>
        <begin position="556"/>
        <end position="704"/>
    </location>
</feature>
<gene>
    <name evidence="2" type="ORF">BJ212DRAFT_1445288</name>
</gene>
<dbReference type="EMBL" id="JABBWG010000006">
    <property type="protein sequence ID" value="KAG1821858.1"/>
    <property type="molecule type" value="Genomic_DNA"/>
</dbReference>
<sequence>MPTPTCPKCRKVFTKDSSITRHLSQPWTSCHSSIHDIVDILEFTDVVPPQRSLDPPQNLDTSVDMSQGFGVGGKSGRSPTSSCVLPLAWQQSIPFYSPLWYVSSLLLSCFDHDITSQIKQLQLSFNNAKDFWKCQLIPSLHGMKSPIQLFWRDPVNNPLVHDQLDFIPHHLLHVYLECIQDQLPQGATILGTVLSSDKTNVTTMTGARVTHLLLLGLANIHMHTPMKLLSKTFMLTALLPILQYLHPNQQMQGMLEDCLIHEYLLIVLQPLMKAAELGIMMSDPACMLACVHGKTSPFTLALYLQFGDNFCHPAYFWLNGVFAPFWKGWWFSDPAIFLTLEALHHWHKQFYDHDMQCCLVVLGVVEFDFQMSILQPITGYHHFSNRISKLKQVMGRVHHDIQHYIIGLIAVQSPSPDDSVLTSINRSLAIFHNNKDAMGTKRVIDNWHIPKLELMQSITASISQVSALIQWSTDATEHAHISEIKDPVWHMNNNDYDPQICYHLDQAEKLHHFAIATTLKSLPTDPDLKELHEVEWDEDEEENGAKELNHTRTSSNYFSKIRMLATARHNEIPQAHSPCTFLAGSTAIHLNCNPTCTGLKIDEVADQFNILDLWYALSGFLQCNARKGDGVFGVGVPRRLLIDHPLNIPFEHIQIWHTVRLQQVCLHNPSVVLPVQTMHASPARDVAILSIDSAYDWLKSGLKAFVNIIPRLGTAADPQLTKSTSVHYHSSFYLNKYFDKQIYDTLYYAL</sequence>
<evidence type="ECO:0000259" key="1">
    <source>
        <dbReference type="Pfam" id="PF20722"/>
    </source>
</evidence>
<dbReference type="Pfam" id="PF18759">
    <property type="entry name" value="Plavaka"/>
    <property type="match status" value="1"/>
</dbReference>
<keyword evidence="3" id="KW-1185">Reference proteome</keyword>
<evidence type="ECO:0000313" key="3">
    <source>
        <dbReference type="Proteomes" id="UP000807769"/>
    </source>
</evidence>
<dbReference type="GeneID" id="64632106"/>
<dbReference type="OrthoDB" id="3232986at2759"/>
<dbReference type="InterPro" id="IPR041078">
    <property type="entry name" value="Plavaka"/>
</dbReference>
<dbReference type="InterPro" id="IPR049233">
    <property type="entry name" value="DUF6830"/>
</dbReference>
<reference evidence="2" key="1">
    <citation type="journal article" date="2020" name="New Phytol.">
        <title>Comparative genomics reveals dynamic genome evolution in host specialist ectomycorrhizal fungi.</title>
        <authorList>
            <person name="Lofgren L.A."/>
            <person name="Nguyen N.H."/>
            <person name="Vilgalys R."/>
            <person name="Ruytinx J."/>
            <person name="Liao H.L."/>
            <person name="Branco S."/>
            <person name="Kuo A."/>
            <person name="LaButti K."/>
            <person name="Lipzen A."/>
            <person name="Andreopoulos W."/>
            <person name="Pangilinan J."/>
            <person name="Riley R."/>
            <person name="Hundley H."/>
            <person name="Na H."/>
            <person name="Barry K."/>
            <person name="Grigoriev I.V."/>
            <person name="Stajich J.E."/>
            <person name="Kennedy P.G."/>
        </authorList>
    </citation>
    <scope>NUCLEOTIDE SEQUENCE</scope>
    <source>
        <strain evidence="2">MN1</strain>
    </source>
</reference>
<dbReference type="Proteomes" id="UP000807769">
    <property type="component" value="Unassembled WGS sequence"/>
</dbReference>
<evidence type="ECO:0000313" key="2">
    <source>
        <dbReference type="EMBL" id="KAG1821858.1"/>
    </source>
</evidence>
<dbReference type="Pfam" id="PF20722">
    <property type="entry name" value="DUF6830"/>
    <property type="match status" value="1"/>
</dbReference>
<dbReference type="AlphaFoldDB" id="A0A9P7JGV7"/>
<proteinExistence type="predicted"/>
<dbReference type="RefSeq" id="XP_041196598.1">
    <property type="nucleotide sequence ID" value="XM_041338090.1"/>
</dbReference>
<organism evidence="2 3">
    <name type="scientific">Suillus subaureus</name>
    <dbReference type="NCBI Taxonomy" id="48587"/>
    <lineage>
        <taxon>Eukaryota</taxon>
        <taxon>Fungi</taxon>
        <taxon>Dikarya</taxon>
        <taxon>Basidiomycota</taxon>
        <taxon>Agaricomycotina</taxon>
        <taxon>Agaricomycetes</taxon>
        <taxon>Agaricomycetidae</taxon>
        <taxon>Boletales</taxon>
        <taxon>Suillineae</taxon>
        <taxon>Suillaceae</taxon>
        <taxon>Suillus</taxon>
    </lineage>
</organism>
<comment type="caution">
    <text evidence="2">The sequence shown here is derived from an EMBL/GenBank/DDBJ whole genome shotgun (WGS) entry which is preliminary data.</text>
</comment>
<name>A0A9P7JGV7_9AGAM</name>
<protein>
    <recommendedName>
        <fullName evidence="1">DUF6830 domain-containing protein</fullName>
    </recommendedName>
</protein>